<name>A0ABY7GRT0_9BACT</name>
<dbReference type="PROSITE" id="PS00533">
    <property type="entry name" value="PORPHOBILINOGEN_DEAM"/>
    <property type="match status" value="1"/>
</dbReference>
<dbReference type="InterPro" id="IPR022417">
    <property type="entry name" value="Porphobilin_deaminase_N"/>
</dbReference>
<dbReference type="PRINTS" id="PR00151">
    <property type="entry name" value="PORPHBDMNASE"/>
</dbReference>
<evidence type="ECO:0000256" key="5">
    <source>
        <dbReference type="ARBA" id="ARBA00022679"/>
    </source>
</evidence>
<evidence type="ECO:0000259" key="10">
    <source>
        <dbReference type="Pfam" id="PF03900"/>
    </source>
</evidence>
<comment type="similarity">
    <text evidence="3 8">Belongs to the HMBS family.</text>
</comment>
<comment type="cofactor">
    <cofactor evidence="8">
        <name>dipyrromethane</name>
        <dbReference type="ChEBI" id="CHEBI:60342"/>
    </cofactor>
    <text evidence="8">Binds 1 dipyrromethane group covalently.</text>
</comment>
<dbReference type="PANTHER" id="PTHR11557:SF0">
    <property type="entry name" value="PORPHOBILINOGEN DEAMINASE"/>
    <property type="match status" value="1"/>
</dbReference>
<evidence type="ECO:0000259" key="9">
    <source>
        <dbReference type="Pfam" id="PF01379"/>
    </source>
</evidence>
<dbReference type="PIRSF" id="PIRSF001438">
    <property type="entry name" value="4pyrrol_synth_OHMeBilane_synth"/>
    <property type="match status" value="1"/>
</dbReference>
<evidence type="ECO:0000256" key="1">
    <source>
        <dbReference type="ARBA" id="ARBA00002869"/>
    </source>
</evidence>
<feature type="domain" description="Porphobilinogen deaminase C-terminal" evidence="10">
    <location>
        <begin position="250"/>
        <end position="317"/>
    </location>
</feature>
<sequence length="332" mass="35059">MTASTKPDLDRPLRIGTRASELALWQAHHIRDRLRAVWGDGLVVELVHITTEGDRIQDRPLNQIGGKGLFVNAIEERLAAGDVDLAVHSMKDLPGRLHPGLAIVCTPPREDARDALVLGAALRSALCPEGHAPSDLSIQSLPAGATLGTTSLRRGALALRLNPGLQIRPLRGNVPTRLRKLDAGDYDAILLATAGLVRLGLADRIDARLDPEQFCPAACQGILALESRADDDRVRALVAPLDDAQAATVAAAERAFLARLDGGCQVPMGCHAELRDDLLHVRGVITDPGGRPCFTATRVGPPASAAELGTAVAELLLRLGADAVLAALAHKT</sequence>
<dbReference type="NCBIfam" id="TIGR00212">
    <property type="entry name" value="hemC"/>
    <property type="match status" value="1"/>
</dbReference>
<proteinExistence type="inferred from homology"/>
<dbReference type="EC" id="2.5.1.61" evidence="8"/>
<keyword evidence="12" id="KW-1185">Reference proteome</keyword>
<organism evidence="11 12">
    <name type="scientific">Nannocystis punicea</name>
    <dbReference type="NCBI Taxonomy" id="2995304"/>
    <lineage>
        <taxon>Bacteria</taxon>
        <taxon>Pseudomonadati</taxon>
        <taxon>Myxococcota</taxon>
        <taxon>Polyangia</taxon>
        <taxon>Nannocystales</taxon>
        <taxon>Nannocystaceae</taxon>
        <taxon>Nannocystis</taxon>
    </lineage>
</organism>
<protein>
    <recommendedName>
        <fullName evidence="8">Porphobilinogen deaminase</fullName>
        <shortName evidence="8">PBG</shortName>
        <ecNumber evidence="8">2.5.1.61</ecNumber>
    </recommendedName>
    <alternativeName>
        <fullName evidence="8">Hydroxymethylbilane synthase</fullName>
        <shortName evidence="8">HMBS</shortName>
    </alternativeName>
    <alternativeName>
        <fullName evidence="8">Pre-uroporphyrinogen synthase</fullName>
    </alternativeName>
</protein>
<gene>
    <name evidence="8 11" type="primary">hemC</name>
    <name evidence="11" type="ORF">O0S08_25930</name>
</gene>
<dbReference type="InterPro" id="IPR000860">
    <property type="entry name" value="HemC"/>
</dbReference>
<evidence type="ECO:0000256" key="7">
    <source>
        <dbReference type="ARBA" id="ARBA00048169"/>
    </source>
</evidence>
<evidence type="ECO:0000313" key="11">
    <source>
        <dbReference type="EMBL" id="WAS89647.1"/>
    </source>
</evidence>
<evidence type="ECO:0000256" key="8">
    <source>
        <dbReference type="HAMAP-Rule" id="MF_00260"/>
    </source>
</evidence>
<dbReference type="SUPFAM" id="SSF54782">
    <property type="entry name" value="Porphobilinogen deaminase (hydroxymethylbilane synthase), C-terminal domain"/>
    <property type="match status" value="1"/>
</dbReference>
<dbReference type="InterPro" id="IPR022419">
    <property type="entry name" value="Porphobilin_deaminase_cofac_BS"/>
</dbReference>
<dbReference type="GO" id="GO:0004418">
    <property type="term" value="F:hydroxymethylbilane synthase activity"/>
    <property type="evidence" value="ECO:0007669"/>
    <property type="project" value="UniProtKB-EC"/>
</dbReference>
<dbReference type="Pfam" id="PF01379">
    <property type="entry name" value="Porphobil_deam"/>
    <property type="match status" value="1"/>
</dbReference>
<dbReference type="Pfam" id="PF03900">
    <property type="entry name" value="Porphobil_deamC"/>
    <property type="match status" value="1"/>
</dbReference>
<dbReference type="PANTHER" id="PTHR11557">
    <property type="entry name" value="PORPHOBILINOGEN DEAMINASE"/>
    <property type="match status" value="1"/>
</dbReference>
<feature type="modified residue" description="S-(dipyrrolylmethanemethyl)cysteine" evidence="8">
    <location>
        <position position="264"/>
    </location>
</feature>
<dbReference type="RefSeq" id="WP_269031957.1">
    <property type="nucleotide sequence ID" value="NZ_CP114040.1"/>
</dbReference>
<comment type="catalytic activity">
    <reaction evidence="7 8">
        <text>4 porphobilinogen + H2O = hydroxymethylbilane + 4 NH4(+)</text>
        <dbReference type="Rhea" id="RHEA:13185"/>
        <dbReference type="ChEBI" id="CHEBI:15377"/>
        <dbReference type="ChEBI" id="CHEBI:28938"/>
        <dbReference type="ChEBI" id="CHEBI:57845"/>
        <dbReference type="ChEBI" id="CHEBI:58126"/>
        <dbReference type="EC" id="2.5.1.61"/>
    </reaction>
</comment>
<comment type="function">
    <text evidence="1 8">Tetrapolymerization of the monopyrrole PBG into the hydroxymethylbilane pre-uroporphyrinogen in several discrete steps.</text>
</comment>
<comment type="miscellaneous">
    <text evidence="8">The porphobilinogen subunits are added to the dipyrromethane group.</text>
</comment>
<evidence type="ECO:0000256" key="3">
    <source>
        <dbReference type="ARBA" id="ARBA00005638"/>
    </source>
</evidence>
<evidence type="ECO:0000313" key="12">
    <source>
        <dbReference type="Proteomes" id="UP001164459"/>
    </source>
</evidence>
<accession>A0ABY7GRT0</accession>
<dbReference type="HAMAP" id="MF_00260">
    <property type="entry name" value="Porphobil_deam"/>
    <property type="match status" value="1"/>
</dbReference>
<dbReference type="SUPFAM" id="SSF53850">
    <property type="entry name" value="Periplasmic binding protein-like II"/>
    <property type="match status" value="1"/>
</dbReference>
<reference evidence="11" key="1">
    <citation type="submission" date="2022-11" db="EMBL/GenBank/DDBJ databases">
        <title>Minimal conservation of predation-associated metabolite biosynthetic gene clusters underscores biosynthetic potential of Myxococcota including descriptions for ten novel species: Archangium lansinium sp. nov., Myxococcus landrumus sp. nov., Nannocystis bai.</title>
        <authorList>
            <person name="Ahearne A."/>
            <person name="Stevens C."/>
            <person name="Dowd S."/>
        </authorList>
    </citation>
    <scope>NUCLEOTIDE SEQUENCE</scope>
    <source>
        <strain evidence="11">Fl3</strain>
    </source>
</reference>
<dbReference type="Gene3D" id="3.30.160.40">
    <property type="entry name" value="Porphobilinogen deaminase, C-terminal domain"/>
    <property type="match status" value="1"/>
</dbReference>
<dbReference type="InterPro" id="IPR036803">
    <property type="entry name" value="Porphobilinogen_deaminase_C_sf"/>
</dbReference>
<keyword evidence="5 8" id="KW-0808">Transferase</keyword>
<evidence type="ECO:0000256" key="2">
    <source>
        <dbReference type="ARBA" id="ARBA00004735"/>
    </source>
</evidence>
<evidence type="ECO:0000256" key="6">
    <source>
        <dbReference type="ARBA" id="ARBA00023244"/>
    </source>
</evidence>
<comment type="subunit">
    <text evidence="4 8">Monomer.</text>
</comment>
<comment type="pathway">
    <text evidence="2">Porphyrin-containing compound metabolism; protoporphyrin-IX biosynthesis; coproporphyrinogen-III from 5-aminolevulinate: step 2/4.</text>
</comment>
<dbReference type="Proteomes" id="UP001164459">
    <property type="component" value="Chromosome"/>
</dbReference>
<evidence type="ECO:0000256" key="4">
    <source>
        <dbReference type="ARBA" id="ARBA00011245"/>
    </source>
</evidence>
<dbReference type="InterPro" id="IPR022418">
    <property type="entry name" value="Porphobilinogen_deaminase_C"/>
</dbReference>
<dbReference type="Gene3D" id="3.40.190.10">
    <property type="entry name" value="Periplasmic binding protein-like II"/>
    <property type="match status" value="2"/>
</dbReference>
<dbReference type="EMBL" id="CP114040">
    <property type="protein sequence ID" value="WAS89647.1"/>
    <property type="molecule type" value="Genomic_DNA"/>
</dbReference>
<keyword evidence="6 8" id="KW-0627">Porphyrin biosynthesis</keyword>
<feature type="domain" description="Porphobilinogen deaminase N-terminal" evidence="9">
    <location>
        <begin position="13"/>
        <end position="235"/>
    </location>
</feature>